<organism evidence="1 2">
    <name type="scientific">Streptococcus suis</name>
    <dbReference type="NCBI Taxonomy" id="1307"/>
    <lineage>
        <taxon>Bacteria</taxon>
        <taxon>Bacillati</taxon>
        <taxon>Bacillota</taxon>
        <taxon>Bacilli</taxon>
        <taxon>Lactobacillales</taxon>
        <taxon>Streptococcaceae</taxon>
        <taxon>Streptococcus</taxon>
    </lineage>
</organism>
<dbReference type="EMBL" id="FIIE01000013">
    <property type="protein sequence ID" value="CYV86261.1"/>
    <property type="molecule type" value="Genomic_DNA"/>
</dbReference>
<name>A0A0Z8L8X9_STRSU</name>
<dbReference type="RefSeq" id="WP_044763684.1">
    <property type="nucleotide sequence ID" value="NZ_CECW01000003.1"/>
</dbReference>
<proteinExistence type="predicted"/>
<accession>A0A0Z8L8X9</accession>
<sequence length="137" mass="15842">MTSIAFLDKPNILVFKIKDDSVVAYNTLLDYSESDFVFPVLDKWVEGGNDFEYIFSNHVLVIPDPRCLPNHEEYKAYFSTDMLSTSTNGEWFACFGISQKNEGAIIAGNIQLDQLLHLKKHFTIKNHKKKYLQIKYL</sequence>
<protein>
    <submittedName>
        <fullName evidence="1">Uncharacterized protein</fullName>
    </submittedName>
</protein>
<reference evidence="1 2" key="1">
    <citation type="submission" date="2016-02" db="EMBL/GenBank/DDBJ databases">
        <authorList>
            <consortium name="Pathogen Informatics"/>
        </authorList>
    </citation>
    <scope>NUCLEOTIDE SEQUENCE [LARGE SCALE GENOMIC DNA]</scope>
    <source>
        <strain evidence="1 2">LSS80</strain>
    </source>
</reference>
<dbReference type="AlphaFoldDB" id="A0A0Z8L8X9"/>
<evidence type="ECO:0000313" key="1">
    <source>
        <dbReference type="EMBL" id="CYV86261.1"/>
    </source>
</evidence>
<gene>
    <name evidence="1" type="ORF">ERS132442_01528</name>
</gene>
<evidence type="ECO:0000313" key="2">
    <source>
        <dbReference type="Proteomes" id="UP000070960"/>
    </source>
</evidence>
<dbReference type="Proteomes" id="UP000070960">
    <property type="component" value="Unassembled WGS sequence"/>
</dbReference>